<dbReference type="InterPro" id="IPR001525">
    <property type="entry name" value="C5_MeTfrase"/>
</dbReference>
<dbReference type="Gene3D" id="3.90.120.10">
    <property type="entry name" value="DNA Methylase, subunit A, domain 2"/>
    <property type="match status" value="1"/>
</dbReference>
<comment type="caution">
    <text evidence="9">The sequence shown here is derived from an EMBL/GenBank/DDBJ whole genome shotgun (WGS) entry which is preliminary data.</text>
</comment>
<dbReference type="PROSITE" id="PS51679">
    <property type="entry name" value="SAM_MT_C5"/>
    <property type="match status" value="1"/>
</dbReference>
<dbReference type="GO" id="GO:0003677">
    <property type="term" value="F:DNA binding"/>
    <property type="evidence" value="ECO:0007669"/>
    <property type="project" value="TreeGrafter"/>
</dbReference>
<evidence type="ECO:0000256" key="6">
    <source>
        <dbReference type="PROSITE-ProRule" id="PRU01016"/>
    </source>
</evidence>
<dbReference type="AlphaFoldDB" id="A0AA92V6R0"/>
<dbReference type="GO" id="GO:0044027">
    <property type="term" value="P:negative regulation of gene expression via chromosomal CpG island methylation"/>
    <property type="evidence" value="ECO:0007669"/>
    <property type="project" value="TreeGrafter"/>
</dbReference>
<evidence type="ECO:0000256" key="2">
    <source>
        <dbReference type="ARBA" id="ARBA00022679"/>
    </source>
</evidence>
<evidence type="ECO:0000256" key="7">
    <source>
        <dbReference type="RuleBase" id="RU000416"/>
    </source>
</evidence>
<dbReference type="Gene3D" id="3.40.50.150">
    <property type="entry name" value="Vaccinia Virus protein VP39"/>
    <property type="match status" value="1"/>
</dbReference>
<evidence type="ECO:0000313" key="10">
    <source>
        <dbReference type="Proteomes" id="UP000284562"/>
    </source>
</evidence>
<comment type="similarity">
    <text evidence="6 7">Belongs to the class I-like SAM-binding methyltransferase superfamily. C5-methyltransferase family.</text>
</comment>
<dbReference type="EMBL" id="QRNN01000044">
    <property type="protein sequence ID" value="RHK47730.1"/>
    <property type="molecule type" value="Genomic_DNA"/>
</dbReference>
<keyword evidence="2 6" id="KW-0808">Transferase</keyword>
<dbReference type="PANTHER" id="PTHR10629">
    <property type="entry name" value="CYTOSINE-SPECIFIC METHYLTRANSFERASE"/>
    <property type="match status" value="1"/>
</dbReference>
<reference evidence="9 10" key="1">
    <citation type="submission" date="2018-08" db="EMBL/GenBank/DDBJ databases">
        <title>A genome reference for cultivated species of the human gut microbiota.</title>
        <authorList>
            <person name="Zou Y."/>
            <person name="Xue W."/>
            <person name="Luo G."/>
        </authorList>
    </citation>
    <scope>NUCLEOTIDE SEQUENCE [LARGE SCALE GENOMIC DNA]</scope>
    <source>
        <strain evidence="9 10">AF43-2</strain>
    </source>
</reference>
<dbReference type="EC" id="2.1.1.37" evidence="8"/>
<evidence type="ECO:0000256" key="5">
    <source>
        <dbReference type="ARBA" id="ARBA00047422"/>
    </source>
</evidence>
<dbReference type="SUPFAM" id="SSF53335">
    <property type="entry name" value="S-adenosyl-L-methionine-dependent methyltransferases"/>
    <property type="match status" value="1"/>
</dbReference>
<evidence type="ECO:0000256" key="4">
    <source>
        <dbReference type="ARBA" id="ARBA00022747"/>
    </source>
</evidence>
<accession>A0AA92V6R0</accession>
<name>A0AA92V6R0_9BACT</name>
<dbReference type="GO" id="GO:0003886">
    <property type="term" value="F:DNA (cytosine-5-)-methyltransferase activity"/>
    <property type="evidence" value="ECO:0007669"/>
    <property type="project" value="UniProtKB-EC"/>
</dbReference>
<evidence type="ECO:0000256" key="1">
    <source>
        <dbReference type="ARBA" id="ARBA00022603"/>
    </source>
</evidence>
<evidence type="ECO:0000256" key="3">
    <source>
        <dbReference type="ARBA" id="ARBA00022691"/>
    </source>
</evidence>
<keyword evidence="4" id="KW-0680">Restriction system</keyword>
<dbReference type="InterPro" id="IPR029063">
    <property type="entry name" value="SAM-dependent_MTases_sf"/>
</dbReference>
<dbReference type="NCBIfam" id="TIGR00675">
    <property type="entry name" value="dcm"/>
    <property type="match status" value="1"/>
</dbReference>
<proteinExistence type="inferred from homology"/>
<dbReference type="PROSITE" id="PS00094">
    <property type="entry name" value="C5_MTASE_1"/>
    <property type="match status" value="1"/>
</dbReference>
<dbReference type="PRINTS" id="PR00105">
    <property type="entry name" value="C5METTRFRASE"/>
</dbReference>
<keyword evidence="1 6" id="KW-0489">Methyltransferase</keyword>
<organism evidence="9 10">
    <name type="scientific">Segatella copri</name>
    <dbReference type="NCBI Taxonomy" id="165179"/>
    <lineage>
        <taxon>Bacteria</taxon>
        <taxon>Pseudomonadati</taxon>
        <taxon>Bacteroidota</taxon>
        <taxon>Bacteroidia</taxon>
        <taxon>Bacteroidales</taxon>
        <taxon>Prevotellaceae</taxon>
        <taxon>Segatella</taxon>
    </lineage>
</organism>
<evidence type="ECO:0000313" key="9">
    <source>
        <dbReference type="EMBL" id="RHK47730.1"/>
    </source>
</evidence>
<keyword evidence="3 6" id="KW-0949">S-adenosyl-L-methionine</keyword>
<dbReference type="Pfam" id="PF00145">
    <property type="entry name" value="DNA_methylase"/>
    <property type="match status" value="1"/>
</dbReference>
<dbReference type="Proteomes" id="UP000284562">
    <property type="component" value="Unassembled WGS sequence"/>
</dbReference>
<feature type="active site" evidence="6">
    <location>
        <position position="117"/>
    </location>
</feature>
<protein>
    <recommendedName>
        <fullName evidence="8">Cytosine-specific methyltransferase</fullName>
        <ecNumber evidence="8">2.1.1.37</ecNumber>
    </recommendedName>
</protein>
<dbReference type="PANTHER" id="PTHR10629:SF52">
    <property type="entry name" value="DNA (CYTOSINE-5)-METHYLTRANSFERASE 1"/>
    <property type="match status" value="1"/>
</dbReference>
<dbReference type="InterPro" id="IPR050390">
    <property type="entry name" value="C5-Methyltransferase"/>
</dbReference>
<sequence>MANKKYTFIDLFAGCGGLSEGFMESGHFKSLAHVEWELPMVQTLRHRLVQKWNVTDKEAKEKVVLFDIQKTEELINGNWSEESIKQYKVNNSPEAQKGLRYIIGDNCVDLIIGGPPCQAYSIHGRATDKNSMKDDYRNYLFESFVKVVDAFKPKAFIFENVTGMLSAKPGGKLVVERIYKAFSEIGYTVLQPNDFKKSVYDANDFGVPQKRERVILLGLRKDQKTTLADFYGQLENLKCKKHLTVRDAIADLPPIFPLEHVDKVKGKNVSHKAVDESDPFHMPRHCSARDISMIREWIGADMNKCSQKEAIAFYKKITGKDTLYRKYRNLEWDKPSPTVVAHLQKDGYMFIHPDIKQARFITIREAALLMSFPKDYEFIGNRAYCYKMIGNAVPVNFAKAIAEAIFKILN</sequence>
<dbReference type="InterPro" id="IPR018117">
    <property type="entry name" value="C5_DNA_meth_AS"/>
</dbReference>
<dbReference type="GO" id="GO:0032259">
    <property type="term" value="P:methylation"/>
    <property type="evidence" value="ECO:0007669"/>
    <property type="project" value="UniProtKB-KW"/>
</dbReference>
<evidence type="ECO:0000256" key="8">
    <source>
        <dbReference type="RuleBase" id="RU000417"/>
    </source>
</evidence>
<dbReference type="GO" id="GO:0009307">
    <property type="term" value="P:DNA restriction-modification system"/>
    <property type="evidence" value="ECO:0007669"/>
    <property type="project" value="UniProtKB-KW"/>
</dbReference>
<comment type="catalytic activity">
    <reaction evidence="5 8">
        <text>a 2'-deoxycytidine in DNA + S-adenosyl-L-methionine = a 5-methyl-2'-deoxycytidine in DNA + S-adenosyl-L-homocysteine + H(+)</text>
        <dbReference type="Rhea" id="RHEA:13681"/>
        <dbReference type="Rhea" id="RHEA-COMP:11369"/>
        <dbReference type="Rhea" id="RHEA-COMP:11370"/>
        <dbReference type="ChEBI" id="CHEBI:15378"/>
        <dbReference type="ChEBI" id="CHEBI:57856"/>
        <dbReference type="ChEBI" id="CHEBI:59789"/>
        <dbReference type="ChEBI" id="CHEBI:85452"/>
        <dbReference type="ChEBI" id="CHEBI:85454"/>
        <dbReference type="EC" id="2.1.1.37"/>
    </reaction>
</comment>
<gene>
    <name evidence="9" type="ORF">DW064_10660</name>
</gene>